<dbReference type="GO" id="GO:0050355">
    <property type="term" value="F:inorganic triphosphate phosphatase activity"/>
    <property type="evidence" value="ECO:0007669"/>
    <property type="project" value="InterPro"/>
</dbReference>
<name>A0A251XBR6_9GAMM</name>
<dbReference type="InterPro" id="IPR033469">
    <property type="entry name" value="CYTH-like_dom_sf"/>
</dbReference>
<accession>A0A251XBR6</accession>
<protein>
    <recommendedName>
        <fullName evidence="5">Inorganic triphosphatase</fullName>
    </recommendedName>
</protein>
<dbReference type="Pfam" id="PF01928">
    <property type="entry name" value="CYTH"/>
    <property type="match status" value="1"/>
</dbReference>
<evidence type="ECO:0000259" key="2">
    <source>
        <dbReference type="PROSITE" id="PS51708"/>
    </source>
</evidence>
<evidence type="ECO:0000313" key="3">
    <source>
        <dbReference type="EMBL" id="OUD15496.1"/>
    </source>
</evidence>
<comment type="caution">
    <text evidence="3">The sequence shown here is derived from an EMBL/GenBank/DDBJ whole genome shotgun (WGS) entry which is preliminary data.</text>
</comment>
<keyword evidence="4" id="KW-1185">Reference proteome</keyword>
<dbReference type="SMART" id="SM01118">
    <property type="entry name" value="CYTH"/>
    <property type="match status" value="1"/>
</dbReference>
<dbReference type="PANTHER" id="PTHR39569">
    <property type="entry name" value="INORGANIC TRIPHOSPHATASE"/>
    <property type="match status" value="1"/>
</dbReference>
<dbReference type="InterPro" id="IPR039013">
    <property type="entry name" value="YgiF"/>
</dbReference>
<evidence type="ECO:0000313" key="4">
    <source>
        <dbReference type="Proteomes" id="UP000194798"/>
    </source>
</evidence>
<dbReference type="Pfam" id="PF05235">
    <property type="entry name" value="CHAD"/>
    <property type="match status" value="1"/>
</dbReference>
<evidence type="ECO:0000259" key="1">
    <source>
        <dbReference type="PROSITE" id="PS51707"/>
    </source>
</evidence>
<gene>
    <name evidence="3" type="ORF">TPSD3_02955</name>
</gene>
<reference evidence="3 4" key="1">
    <citation type="submission" date="2016-12" db="EMBL/GenBank/DDBJ databases">
        <title>Thioflexothrix psekupsii D3 genome sequencing and assembly.</title>
        <authorList>
            <person name="Fomenkov A."/>
            <person name="Vincze T."/>
            <person name="Grabovich M."/>
            <person name="Anton B.P."/>
            <person name="Dubinina G."/>
            <person name="Orlova M."/>
            <person name="Belousova E."/>
            <person name="Roberts R.J."/>
        </authorList>
    </citation>
    <scope>NUCLEOTIDE SEQUENCE [LARGE SCALE GENOMIC DNA]</scope>
    <source>
        <strain evidence="3">D3</strain>
    </source>
</reference>
<dbReference type="InterPro" id="IPR007899">
    <property type="entry name" value="CHAD_dom"/>
</dbReference>
<dbReference type="InterPro" id="IPR023577">
    <property type="entry name" value="CYTH_domain"/>
</dbReference>
<dbReference type="RefSeq" id="WP_086487092.1">
    <property type="nucleotide sequence ID" value="NZ_MSLT01000006.1"/>
</dbReference>
<feature type="domain" description="CHAD" evidence="2">
    <location>
        <begin position="221"/>
        <end position="515"/>
    </location>
</feature>
<dbReference type="OrthoDB" id="3034217at2"/>
<dbReference type="PROSITE" id="PS51708">
    <property type="entry name" value="CHAD"/>
    <property type="match status" value="1"/>
</dbReference>
<dbReference type="PANTHER" id="PTHR39569:SF1">
    <property type="entry name" value="INORGANIC TRIPHOSPHATASE"/>
    <property type="match status" value="1"/>
</dbReference>
<organism evidence="3 4">
    <name type="scientific">Thioflexithrix psekupsensis</name>
    <dbReference type="NCBI Taxonomy" id="1570016"/>
    <lineage>
        <taxon>Bacteria</taxon>
        <taxon>Pseudomonadati</taxon>
        <taxon>Pseudomonadota</taxon>
        <taxon>Gammaproteobacteria</taxon>
        <taxon>Thiotrichales</taxon>
        <taxon>Thioflexithrix</taxon>
    </lineage>
</organism>
<dbReference type="Proteomes" id="UP000194798">
    <property type="component" value="Unassembled WGS sequence"/>
</dbReference>
<evidence type="ECO:0008006" key="5">
    <source>
        <dbReference type="Google" id="ProtNLM"/>
    </source>
</evidence>
<proteinExistence type="predicted"/>
<dbReference type="CDD" id="cd07756">
    <property type="entry name" value="CYTH-like_Pase_CHAD"/>
    <property type="match status" value="1"/>
</dbReference>
<dbReference type="AlphaFoldDB" id="A0A251XBR6"/>
<sequence length="515" mass="59649">MSIETELKLQISPEKIVDFQQHPLLQTAKQGLTEKWLHNTYFDTPAHDLLAAGAGLRIRLIEDRRLQTLKTGGQTQNGLHQRHEWEVEVSSDTPDLKLLPKFMRIKGLSRKSLQQQLIPVFITEFKRSTWDLQWDNDTLIEIALDQGQIRTEKNEQLTLISEIELELKSGSPSALYQVALALQMDIALTLENRSKAERGYALHHPPEIVAHKAGQVALMPEDNAETAFMTICWHCLNQLQANEAAILQHNDPEGIHQMRVALRRLRSAFTLFRDLIPKSTQAVFYEDLKWITEQLGIARDWDIFYLTLAEMATQLIAIDSDYDLSPLKQTVIDLQQTAYHHVHSVLMGQRYHRLLLQLGYWLTERVWRLHLNAEQLLLLTQPAIEFANRTLHKRYQKLQKKGEKLSILSANERHQVRIEVKKLAYGSRFFAALYPSKVTHQYSQKLSQMQDVLGVLNDGYVADQLCQKAQILPDSYLHALLKGWYLHQYALQQQQLDADWQALLTQKIFWQKPNP</sequence>
<dbReference type="SUPFAM" id="SSF55154">
    <property type="entry name" value="CYTH-like phosphatases"/>
    <property type="match status" value="1"/>
</dbReference>
<dbReference type="Gene3D" id="1.40.20.10">
    <property type="entry name" value="CHAD domain"/>
    <property type="match status" value="1"/>
</dbReference>
<dbReference type="PROSITE" id="PS51707">
    <property type="entry name" value="CYTH"/>
    <property type="match status" value="1"/>
</dbReference>
<dbReference type="GO" id="GO:0046872">
    <property type="term" value="F:metal ion binding"/>
    <property type="evidence" value="ECO:0007669"/>
    <property type="project" value="TreeGrafter"/>
</dbReference>
<dbReference type="EMBL" id="MSLT01000006">
    <property type="protein sequence ID" value="OUD15496.1"/>
    <property type="molecule type" value="Genomic_DNA"/>
</dbReference>
<dbReference type="SMART" id="SM00880">
    <property type="entry name" value="CHAD"/>
    <property type="match status" value="1"/>
</dbReference>
<feature type="domain" description="CYTH" evidence="1">
    <location>
        <begin position="2"/>
        <end position="206"/>
    </location>
</feature>
<dbReference type="InterPro" id="IPR038186">
    <property type="entry name" value="CHAD_dom_sf"/>
</dbReference>
<dbReference type="Gene3D" id="2.40.320.10">
    <property type="entry name" value="Hypothetical Protein Pfu-838710-001"/>
    <property type="match status" value="1"/>
</dbReference>